<evidence type="ECO:0008006" key="3">
    <source>
        <dbReference type="Google" id="ProtNLM"/>
    </source>
</evidence>
<evidence type="ECO:0000313" key="1">
    <source>
        <dbReference type="EMBL" id="KRK97726.1"/>
    </source>
</evidence>
<dbReference type="AlphaFoldDB" id="A0A0R1LPF1"/>
<dbReference type="OrthoDB" id="503948at2"/>
<comment type="caution">
    <text evidence="1">The sequence shown here is derived from an EMBL/GenBank/DDBJ whole genome shotgun (WGS) entry which is preliminary data.</text>
</comment>
<organism evidence="1 2">
    <name type="scientific">Secundilactobacillus odoratitofui DSM 19909 = JCM 15043</name>
    <dbReference type="NCBI Taxonomy" id="1423776"/>
    <lineage>
        <taxon>Bacteria</taxon>
        <taxon>Bacillati</taxon>
        <taxon>Bacillota</taxon>
        <taxon>Bacilli</taxon>
        <taxon>Lactobacillales</taxon>
        <taxon>Lactobacillaceae</taxon>
        <taxon>Secundilactobacillus</taxon>
    </lineage>
</organism>
<dbReference type="RefSeq" id="WP_056947529.1">
    <property type="nucleotide sequence ID" value="NZ_AZEE01000028.1"/>
</dbReference>
<proteinExistence type="predicted"/>
<dbReference type="Pfam" id="PF06028">
    <property type="entry name" value="DUF915"/>
    <property type="match status" value="1"/>
</dbReference>
<dbReference type="Gene3D" id="3.40.50.1820">
    <property type="entry name" value="alpha/beta hydrolase"/>
    <property type="match status" value="1"/>
</dbReference>
<dbReference type="SUPFAM" id="SSF53474">
    <property type="entry name" value="alpha/beta-Hydrolases"/>
    <property type="match status" value="1"/>
</dbReference>
<dbReference type="PATRIC" id="fig|1423776.4.peg.698"/>
<keyword evidence="2" id="KW-1185">Reference proteome</keyword>
<dbReference type="Proteomes" id="UP000051160">
    <property type="component" value="Unassembled WGS sequence"/>
</dbReference>
<reference evidence="1 2" key="1">
    <citation type="journal article" date="2015" name="Genome Announc.">
        <title>Expanding the biotechnology potential of lactobacilli through comparative genomics of 213 strains and associated genera.</title>
        <authorList>
            <person name="Sun Z."/>
            <person name="Harris H.M."/>
            <person name="McCann A."/>
            <person name="Guo C."/>
            <person name="Argimon S."/>
            <person name="Zhang W."/>
            <person name="Yang X."/>
            <person name="Jeffery I.B."/>
            <person name="Cooney J.C."/>
            <person name="Kagawa T.F."/>
            <person name="Liu W."/>
            <person name="Song Y."/>
            <person name="Salvetti E."/>
            <person name="Wrobel A."/>
            <person name="Rasinkangas P."/>
            <person name="Parkhill J."/>
            <person name="Rea M.C."/>
            <person name="O'Sullivan O."/>
            <person name="Ritari J."/>
            <person name="Douillard F.P."/>
            <person name="Paul Ross R."/>
            <person name="Yang R."/>
            <person name="Briner A.E."/>
            <person name="Felis G.E."/>
            <person name="de Vos W.M."/>
            <person name="Barrangou R."/>
            <person name="Klaenhammer T.R."/>
            <person name="Caufield P.W."/>
            <person name="Cui Y."/>
            <person name="Zhang H."/>
            <person name="O'Toole P.W."/>
        </authorList>
    </citation>
    <scope>NUCLEOTIDE SEQUENCE [LARGE SCALE GENOMIC DNA]</scope>
    <source>
        <strain evidence="1 2">DSM 19909</strain>
    </source>
</reference>
<dbReference type="InterPro" id="IPR010315">
    <property type="entry name" value="DUF915_hydro-like"/>
</dbReference>
<sequence length="305" mass="34647">MKRRWLISALIGFFIILILVGSAAVIRQRRAAYLKANYQFNSTPTIFVHGWTGGQKSEVKMVQAAESSHIATHKMTIRVRTNGTLKIHGHLTKHMKNPIVEVIFNNNRAGEIQDAMWLKTIMRRLKTTYHIKNYNAVGHSMGAYAWTYYNLLVGNNKAYPTLQKAVLIAGPYDGIINNHKLNQPTTPPLSRLWDDGPNLMQSAANGKPSIIRPEFKKLWRLRNNFPAQAHVLNIYGNLQDGSHSDGVITMPSARSLGYLLKNRVASYQEYQVQGPTAQHSKLHENNPFVDDALIDYLWRKDGKFK</sequence>
<protein>
    <recommendedName>
        <fullName evidence="3">Cell surface hydrolase</fullName>
    </recommendedName>
</protein>
<dbReference type="InterPro" id="IPR029058">
    <property type="entry name" value="AB_hydrolase_fold"/>
</dbReference>
<name>A0A0R1LPF1_9LACO</name>
<gene>
    <name evidence="1" type="ORF">FD04_GL000695</name>
</gene>
<accession>A0A0R1LPF1</accession>
<dbReference type="STRING" id="1423776.FD04_GL000695"/>
<evidence type="ECO:0000313" key="2">
    <source>
        <dbReference type="Proteomes" id="UP000051160"/>
    </source>
</evidence>
<dbReference type="EMBL" id="AZEE01000028">
    <property type="protein sequence ID" value="KRK97726.1"/>
    <property type="molecule type" value="Genomic_DNA"/>
</dbReference>